<keyword evidence="3" id="KW-0547">Nucleotide-binding</keyword>
<dbReference type="Pfam" id="PF01983">
    <property type="entry name" value="CofC"/>
    <property type="match status" value="1"/>
</dbReference>
<dbReference type="InterPro" id="IPR029044">
    <property type="entry name" value="Nucleotide-diphossugar_trans"/>
</dbReference>
<feature type="region of interest" description="Disordered" evidence="5">
    <location>
        <begin position="179"/>
        <end position="200"/>
    </location>
</feature>
<dbReference type="PANTHER" id="PTHR40392:SF1">
    <property type="entry name" value="2-PHOSPHO-L-LACTATE GUANYLYLTRANSFERASE"/>
    <property type="match status" value="1"/>
</dbReference>
<keyword evidence="4" id="KW-0342">GTP-binding</keyword>
<evidence type="ECO:0000313" key="7">
    <source>
        <dbReference type="Proteomes" id="UP001252243"/>
    </source>
</evidence>
<dbReference type="SUPFAM" id="SSF53448">
    <property type="entry name" value="Nucleotide-diphospho-sugar transferases"/>
    <property type="match status" value="1"/>
</dbReference>
<dbReference type="PANTHER" id="PTHR40392">
    <property type="entry name" value="2-PHOSPHO-L-LACTATE GUANYLYLTRANSFERASE"/>
    <property type="match status" value="1"/>
</dbReference>
<evidence type="ECO:0000256" key="2">
    <source>
        <dbReference type="ARBA" id="ARBA00022695"/>
    </source>
</evidence>
<evidence type="ECO:0000256" key="5">
    <source>
        <dbReference type="SAM" id="MobiDB-lite"/>
    </source>
</evidence>
<dbReference type="Gene3D" id="3.90.550.10">
    <property type="entry name" value="Spore Coat Polysaccharide Biosynthesis Protein SpsA, Chain A"/>
    <property type="match status" value="1"/>
</dbReference>
<evidence type="ECO:0000256" key="1">
    <source>
        <dbReference type="ARBA" id="ARBA00022679"/>
    </source>
</evidence>
<gene>
    <name evidence="6" type="ORF">J2X01_004363</name>
</gene>
<evidence type="ECO:0000313" key="6">
    <source>
        <dbReference type="EMBL" id="MDR7085043.1"/>
    </source>
</evidence>
<name>A0ABU1UIR1_9MICC</name>
<evidence type="ECO:0000256" key="4">
    <source>
        <dbReference type="ARBA" id="ARBA00023134"/>
    </source>
</evidence>
<keyword evidence="1 6" id="KW-0808">Transferase</keyword>
<evidence type="ECO:0000256" key="3">
    <source>
        <dbReference type="ARBA" id="ARBA00022741"/>
    </source>
</evidence>
<dbReference type="NCBIfam" id="TIGR03552">
    <property type="entry name" value="F420_cofC"/>
    <property type="match status" value="1"/>
</dbReference>
<dbReference type="EMBL" id="JAVDVQ010000043">
    <property type="protein sequence ID" value="MDR7085043.1"/>
    <property type="molecule type" value="Genomic_DNA"/>
</dbReference>
<comment type="caution">
    <text evidence="6">The sequence shown here is derived from an EMBL/GenBank/DDBJ whole genome shotgun (WGS) entry which is preliminary data.</text>
</comment>
<protein>
    <submittedName>
        <fullName evidence="6">2-phospho-L-lactate guanylyltransferase</fullName>
        <ecNumber evidence="6">2.7.7.68</ecNumber>
    </submittedName>
</protein>
<dbReference type="GO" id="GO:0043814">
    <property type="term" value="F:phospholactate guanylyltransferase activity"/>
    <property type="evidence" value="ECO:0007669"/>
    <property type="project" value="UniProtKB-EC"/>
</dbReference>
<dbReference type="EC" id="2.7.7.68" evidence="6"/>
<keyword evidence="7" id="KW-1185">Reference proteome</keyword>
<dbReference type="InterPro" id="IPR002835">
    <property type="entry name" value="CofC"/>
</dbReference>
<dbReference type="Proteomes" id="UP001252243">
    <property type="component" value="Unassembled WGS sequence"/>
</dbReference>
<accession>A0ABU1UIR1</accession>
<organism evidence="6 7">
    <name type="scientific">Arthrobacter ginsengisoli</name>
    <dbReference type="NCBI Taxonomy" id="1356565"/>
    <lineage>
        <taxon>Bacteria</taxon>
        <taxon>Bacillati</taxon>
        <taxon>Actinomycetota</taxon>
        <taxon>Actinomycetes</taxon>
        <taxon>Micrococcales</taxon>
        <taxon>Micrococcaceae</taxon>
        <taxon>Arthrobacter</taxon>
    </lineage>
</organism>
<reference evidence="6 7" key="1">
    <citation type="submission" date="2023-07" db="EMBL/GenBank/DDBJ databases">
        <title>Sorghum-associated microbial communities from plants grown in Nebraska, USA.</title>
        <authorList>
            <person name="Schachtman D."/>
        </authorList>
    </citation>
    <scope>NUCLEOTIDE SEQUENCE [LARGE SCALE GENOMIC DNA]</scope>
    <source>
        <strain evidence="6 7">BE167</strain>
    </source>
</reference>
<proteinExistence type="predicted"/>
<keyword evidence="2 6" id="KW-0548">Nucleotidyltransferase</keyword>
<sequence length="200" mass="20949">MAFLRDTVAAAAAVPGVADIIVVSSDPVLLTTIPDIILLADPGQGLNIAATAGIDRARSLNPRRPVAVLTGDLPCLDSRDLAAALSLAAKHPLSVVPDIHGSGSTMICALPGTAVRPQFGLDSFLAHVRAGHTVLPIPAVSTLRRDVDSVEDLHQSLRRGVGKYTRSAVLQPWAWPRLERLDDPGGPQSPLGAAGRRARH</sequence>